<accession>A0A4Y1MS98</accession>
<dbReference type="EMBL" id="CP025188">
    <property type="protein sequence ID" value="AWV20503.1"/>
    <property type="molecule type" value="Genomic_DNA"/>
</dbReference>
<organism evidence="2">
    <name type="scientific">Roseomonas mucosa</name>
    <dbReference type="NCBI Taxonomy" id="207340"/>
    <lineage>
        <taxon>Bacteria</taxon>
        <taxon>Pseudomonadati</taxon>
        <taxon>Pseudomonadota</taxon>
        <taxon>Alphaproteobacteria</taxon>
        <taxon>Acetobacterales</taxon>
        <taxon>Roseomonadaceae</taxon>
        <taxon>Roseomonas</taxon>
    </lineage>
</organism>
<gene>
    <name evidence="2" type="ORF">RADP37_05484</name>
</gene>
<dbReference type="AlphaFoldDB" id="A0A4Y1MS98"/>
<reference evidence="2" key="1">
    <citation type="submission" date="2017-12" db="EMBL/GenBank/DDBJ databases">
        <authorList>
            <person name="Martens C."/>
            <person name="Dahlstrom E."/>
            <person name="Barbian K."/>
            <person name="Sykora L."/>
            <person name="Ricklefs S."/>
            <person name="Bruno D."/>
            <person name="Anzick I."/>
            <person name="Myles I."/>
            <person name="Datta S.K."/>
        </authorList>
    </citation>
    <scope>NUCLEOTIDE SEQUENCE</scope>
    <source>
        <strain evidence="2">AD2</strain>
        <plasmid evidence="2">p1-AD2</plasmid>
    </source>
</reference>
<protein>
    <submittedName>
        <fullName evidence="2">Uncharacterized protein</fullName>
    </submittedName>
</protein>
<geneLocation type="plasmid" evidence="2">
    <name>p1-AD2</name>
</geneLocation>
<sequence length="64" mass="6828">MRASRRCSGAEQVGDEGGPHGGQTGLRRWPALRRVNSSASPAPAEGWFSPAVLLGLYLLLPRGR</sequence>
<evidence type="ECO:0000256" key="1">
    <source>
        <dbReference type="SAM" id="MobiDB-lite"/>
    </source>
</evidence>
<name>A0A4Y1MS98_9PROT</name>
<feature type="region of interest" description="Disordered" evidence="1">
    <location>
        <begin position="1"/>
        <end position="32"/>
    </location>
</feature>
<feature type="compositionally biased region" description="Gly residues" evidence="1">
    <location>
        <begin position="15"/>
        <end position="24"/>
    </location>
</feature>
<proteinExistence type="predicted"/>
<keyword evidence="2" id="KW-0614">Plasmid</keyword>
<evidence type="ECO:0000313" key="2">
    <source>
        <dbReference type="EMBL" id="AWV20503.1"/>
    </source>
</evidence>